<proteinExistence type="predicted"/>
<feature type="region of interest" description="Disordered" evidence="1">
    <location>
        <begin position="95"/>
        <end position="148"/>
    </location>
</feature>
<reference evidence="2" key="1">
    <citation type="submission" date="2020-03" db="EMBL/GenBank/DDBJ databases">
        <title>Draft Genome Sequence of Cylindrodendrum hubeiense.</title>
        <authorList>
            <person name="Buettner E."/>
            <person name="Kellner H."/>
        </authorList>
    </citation>
    <scope>NUCLEOTIDE SEQUENCE</scope>
    <source>
        <strain evidence="2">IHI 201604</strain>
    </source>
</reference>
<accession>A0A9P5GYI1</accession>
<name>A0A9P5GYI1_9HYPO</name>
<dbReference type="EMBL" id="JAANBB010000305">
    <property type="protein sequence ID" value="KAF7544406.1"/>
    <property type="molecule type" value="Genomic_DNA"/>
</dbReference>
<feature type="compositionally biased region" description="Basic and acidic residues" evidence="1">
    <location>
        <begin position="42"/>
        <end position="65"/>
    </location>
</feature>
<organism evidence="2 3">
    <name type="scientific">Cylindrodendrum hubeiense</name>
    <dbReference type="NCBI Taxonomy" id="595255"/>
    <lineage>
        <taxon>Eukaryota</taxon>
        <taxon>Fungi</taxon>
        <taxon>Dikarya</taxon>
        <taxon>Ascomycota</taxon>
        <taxon>Pezizomycotina</taxon>
        <taxon>Sordariomycetes</taxon>
        <taxon>Hypocreomycetidae</taxon>
        <taxon>Hypocreales</taxon>
        <taxon>Nectriaceae</taxon>
        <taxon>Cylindrodendrum</taxon>
    </lineage>
</organism>
<dbReference type="Proteomes" id="UP000722485">
    <property type="component" value="Unassembled WGS sequence"/>
</dbReference>
<protein>
    <submittedName>
        <fullName evidence="2">Uncharacterized protein</fullName>
    </submittedName>
</protein>
<feature type="compositionally biased region" description="Basic and acidic residues" evidence="1">
    <location>
        <begin position="1"/>
        <end position="26"/>
    </location>
</feature>
<gene>
    <name evidence="2" type="ORF">G7Z17_g9967</name>
</gene>
<comment type="caution">
    <text evidence="2">The sequence shown here is derived from an EMBL/GenBank/DDBJ whole genome shotgun (WGS) entry which is preliminary data.</text>
</comment>
<dbReference type="AlphaFoldDB" id="A0A9P5GYI1"/>
<evidence type="ECO:0000256" key="1">
    <source>
        <dbReference type="SAM" id="MobiDB-lite"/>
    </source>
</evidence>
<sequence>MFTGKEAKGETKKRAGDREPRREQPLSRRSGKNGITGWQEQQEQHEQKEREREKRKGRKREREGWEAFAEGCRVVRFRSGWRAWTDGQWTASGALFCPGPEREKEAASTPKPPKRGCKDAPSSPLTSPEGSRGPQRAKDHQRPLQRRGATKPQWVFYWLVALSAPPVP</sequence>
<evidence type="ECO:0000313" key="2">
    <source>
        <dbReference type="EMBL" id="KAF7544406.1"/>
    </source>
</evidence>
<feature type="region of interest" description="Disordered" evidence="1">
    <location>
        <begin position="1"/>
        <end position="65"/>
    </location>
</feature>
<evidence type="ECO:0000313" key="3">
    <source>
        <dbReference type="Proteomes" id="UP000722485"/>
    </source>
</evidence>
<keyword evidence="3" id="KW-1185">Reference proteome</keyword>